<comment type="subunit">
    <text evidence="2 10">Homodimer.</text>
</comment>
<dbReference type="PANTHER" id="PTHR10953:SF3">
    <property type="entry name" value="UBIQUITIN-LIKE MODIFIER-ACTIVATING ENZYME ATG7"/>
    <property type="match status" value="1"/>
</dbReference>
<dbReference type="GO" id="GO:0019778">
    <property type="term" value="F:Atg12 activating enzyme activity"/>
    <property type="evidence" value="ECO:0007669"/>
    <property type="project" value="TreeGrafter"/>
</dbReference>
<evidence type="ECO:0000256" key="5">
    <source>
        <dbReference type="ARBA" id="ARBA00022490"/>
    </source>
</evidence>
<accession>A0A0B2VZE0</accession>
<comment type="caution">
    <text evidence="13">The sequence shown here is derived from an EMBL/GenBank/DDBJ whole genome shotgun (WGS) entry which is preliminary data.</text>
</comment>
<dbReference type="GO" id="GO:0015031">
    <property type="term" value="P:protein transport"/>
    <property type="evidence" value="ECO:0007669"/>
    <property type="project" value="UniProtKB-UniRule"/>
</dbReference>
<dbReference type="SUPFAM" id="SSF69572">
    <property type="entry name" value="Activating enzymes of the ubiquitin-like proteins"/>
    <property type="match status" value="1"/>
</dbReference>
<dbReference type="InterPro" id="IPR035985">
    <property type="entry name" value="Ubiquitin-activating_enz"/>
</dbReference>
<feature type="domain" description="Ubiquitin-like modifier-activating enzyme Atg7 N-terminal" evidence="12">
    <location>
        <begin position="6"/>
        <end position="104"/>
    </location>
</feature>
<dbReference type="InterPro" id="IPR042523">
    <property type="entry name" value="Atg7_N_2"/>
</dbReference>
<evidence type="ECO:0000256" key="10">
    <source>
        <dbReference type="RuleBase" id="RU366022"/>
    </source>
</evidence>
<evidence type="ECO:0000259" key="12">
    <source>
        <dbReference type="Pfam" id="PF16420"/>
    </source>
</evidence>
<dbReference type="Pfam" id="PF16420">
    <property type="entry name" value="ATG7_N"/>
    <property type="match status" value="2"/>
</dbReference>
<keyword evidence="8 10" id="KW-0072">Autophagy</keyword>
<dbReference type="GO" id="GO:0000422">
    <property type="term" value="P:autophagy of mitochondrion"/>
    <property type="evidence" value="ECO:0007669"/>
    <property type="project" value="TreeGrafter"/>
</dbReference>
<evidence type="ECO:0000256" key="9">
    <source>
        <dbReference type="PIRSR" id="PIRSR606285-1"/>
    </source>
</evidence>
<gene>
    <name evidence="13" type="primary">Atg7</name>
    <name evidence="13" type="ORF">Tcan_15217</name>
</gene>
<dbReference type="OMA" id="WSFYYWF"/>
<keyword evidence="6 10" id="KW-0833">Ubl conjugation pathway</keyword>
<comment type="function">
    <text evidence="10">E1-like activating enzyme involved in the 2 ubiquitin-like systems required for autophagy.</text>
</comment>
<keyword evidence="7 10" id="KW-0653">Protein transport</keyword>
<evidence type="ECO:0000256" key="3">
    <source>
        <dbReference type="ARBA" id="ARBA00017647"/>
    </source>
</evidence>
<dbReference type="PANTHER" id="PTHR10953">
    <property type="entry name" value="UBIQUITIN-ACTIVATING ENZYME E1"/>
    <property type="match status" value="1"/>
</dbReference>
<dbReference type="InterPro" id="IPR042522">
    <property type="entry name" value="Atg7_N_1"/>
</dbReference>
<dbReference type="STRING" id="6265.A0A0B2VZE0"/>
<proteinExistence type="inferred from homology"/>
<evidence type="ECO:0000256" key="4">
    <source>
        <dbReference type="ARBA" id="ARBA00022448"/>
    </source>
</evidence>
<evidence type="ECO:0000256" key="1">
    <source>
        <dbReference type="ARBA" id="ARBA00010931"/>
    </source>
</evidence>
<comment type="subcellular location">
    <subcellularLocation>
        <location evidence="10">Cytoplasm</location>
    </subcellularLocation>
    <subcellularLocation>
        <location evidence="10">Preautophagosomal structure</location>
    </subcellularLocation>
</comment>
<dbReference type="Proteomes" id="UP000031036">
    <property type="component" value="Unassembled WGS sequence"/>
</dbReference>
<dbReference type="EMBL" id="JPKZ01000487">
    <property type="protein sequence ID" value="KHN87023.1"/>
    <property type="molecule type" value="Genomic_DNA"/>
</dbReference>
<evidence type="ECO:0000256" key="7">
    <source>
        <dbReference type="ARBA" id="ARBA00022927"/>
    </source>
</evidence>
<dbReference type="GO" id="GO:0000407">
    <property type="term" value="C:phagophore assembly site"/>
    <property type="evidence" value="ECO:0007669"/>
    <property type="project" value="UniProtKB-SubCell"/>
</dbReference>
<evidence type="ECO:0000313" key="13">
    <source>
        <dbReference type="EMBL" id="KHN87023.1"/>
    </source>
</evidence>
<dbReference type="FunFam" id="3.40.50.720:FF:000395">
    <property type="entry name" value="ubiquitin-like modifier-activating enzyme ATG7"/>
    <property type="match status" value="1"/>
</dbReference>
<organism evidence="13 14">
    <name type="scientific">Toxocara canis</name>
    <name type="common">Canine roundworm</name>
    <dbReference type="NCBI Taxonomy" id="6265"/>
    <lineage>
        <taxon>Eukaryota</taxon>
        <taxon>Metazoa</taxon>
        <taxon>Ecdysozoa</taxon>
        <taxon>Nematoda</taxon>
        <taxon>Chromadorea</taxon>
        <taxon>Rhabditida</taxon>
        <taxon>Spirurina</taxon>
        <taxon>Ascaridomorpha</taxon>
        <taxon>Ascaridoidea</taxon>
        <taxon>Toxocaridae</taxon>
        <taxon>Toxocara</taxon>
    </lineage>
</organism>
<dbReference type="Pfam" id="PF00899">
    <property type="entry name" value="ThiF"/>
    <property type="match status" value="1"/>
</dbReference>
<reference evidence="13 14" key="1">
    <citation type="submission" date="2014-11" db="EMBL/GenBank/DDBJ databases">
        <title>Genetic blueprint of the zoonotic pathogen Toxocara canis.</title>
        <authorList>
            <person name="Zhu X.-Q."/>
            <person name="Korhonen P.K."/>
            <person name="Cai H."/>
            <person name="Young N.D."/>
            <person name="Nejsum P."/>
            <person name="von Samson-Himmelstjerna G."/>
            <person name="Boag P.R."/>
            <person name="Tan P."/>
            <person name="Li Q."/>
            <person name="Min J."/>
            <person name="Yang Y."/>
            <person name="Wang X."/>
            <person name="Fang X."/>
            <person name="Hall R.S."/>
            <person name="Hofmann A."/>
            <person name="Sternberg P.W."/>
            <person name="Jex A.R."/>
            <person name="Gasser R.B."/>
        </authorList>
    </citation>
    <scope>NUCLEOTIDE SEQUENCE [LARGE SCALE GENOMIC DNA]</scope>
    <source>
        <strain evidence="13">PN_DK_2014</strain>
    </source>
</reference>
<dbReference type="GO" id="GO:0000045">
    <property type="term" value="P:autophagosome assembly"/>
    <property type="evidence" value="ECO:0007669"/>
    <property type="project" value="TreeGrafter"/>
</dbReference>
<dbReference type="InterPro" id="IPR045886">
    <property type="entry name" value="ThiF/MoeB/HesA"/>
</dbReference>
<name>A0A0B2VZE0_TOXCA</name>
<evidence type="ECO:0000313" key="14">
    <source>
        <dbReference type="Proteomes" id="UP000031036"/>
    </source>
</evidence>
<dbReference type="AlphaFoldDB" id="A0A0B2VZE0"/>
<keyword evidence="5 10" id="KW-0963">Cytoplasm</keyword>
<evidence type="ECO:0000259" key="11">
    <source>
        <dbReference type="Pfam" id="PF00899"/>
    </source>
</evidence>
<dbReference type="InterPro" id="IPR006285">
    <property type="entry name" value="Atg7"/>
</dbReference>
<dbReference type="NCBIfam" id="TIGR01381">
    <property type="entry name" value="E1_like_apg7"/>
    <property type="match status" value="1"/>
</dbReference>
<dbReference type="GO" id="GO:0006995">
    <property type="term" value="P:cellular response to nitrogen starvation"/>
    <property type="evidence" value="ECO:0007669"/>
    <property type="project" value="TreeGrafter"/>
</dbReference>
<keyword evidence="14" id="KW-1185">Reference proteome</keyword>
<dbReference type="GO" id="GO:0034727">
    <property type="term" value="P:piecemeal microautophagy of the nucleus"/>
    <property type="evidence" value="ECO:0007669"/>
    <property type="project" value="TreeGrafter"/>
</dbReference>
<protein>
    <recommendedName>
        <fullName evidence="3 10">Ubiquitin-like modifier-activating enzyme ATG7</fullName>
    </recommendedName>
    <alternativeName>
        <fullName evidence="10">Autophagy-related protein 7</fullName>
    </alternativeName>
</protein>
<feature type="active site" description="Glycyl thioester intermediate" evidence="9">
    <location>
        <position position="577"/>
    </location>
</feature>
<feature type="domain" description="THIF-type NAD/FAD binding fold" evidence="11">
    <location>
        <begin position="356"/>
        <end position="605"/>
    </location>
</feature>
<comment type="similarity">
    <text evidence="1 10">Belongs to the ATG7 family.</text>
</comment>
<sequence length="708" mass="78329">MGEVCFMPLSTFVDPSFWNELNRKKLNEWKLDETPQPVFASYCNFDQPSSASRLSLSFDAFCKEAALSNSTGVSTVSGRVHLLNTLVAFRTLDRKRLITECGLQATCLCQVDQPSSASRLSLSFDAFCKEAALSNSTGVSTVSGRVHLLNTLVAFRTLDRKRLITECGLQDLKHFHYWYWNCLPALLYPRKLKLLSEVRAVDETLEAKLHVFSSMFGGGPFLLLTPEQCAPLSQLFDVDDAHLDAEKVTIVFSDPSTHARVPGWPLRNLLAAVAYHKRKWCSARLIAYRANARLPSICLHLGWIREESDENFSAAEMVGWERTQKGSAEPSFVDMSSTFDPVKLVDEGVRLNLSLIRWRLVPEINLERFTDLRCLILGSGTLGCNVARGLLAWGVRRIVFVDSSHVSLSNPVRQSLFEFEDAVAGGTSKARAAAERLRRIVPSVDSSWVEMQVPMPGHTVTVQEESKVRETVEKLESLIKNSDVVFLVMDSREARWLPTLLCTVHAKLAISVAMGFDSYVVIRHGVMPVGEQTKISAPEEVCSDGLLIPGSQLGCYFCSDVTAPGNSMLDRTLDQQCTVSRAGISMAAAGMAVELLASVLQHPELGQASARIGEVDDAATVLGATPHQIRAFISRFHQMTPTVRRFERCVACGEAVVGAYREQGFAFLLNALNDPKHLEFVSGLEQLQASAEQLRIEFDDDDISLSSE</sequence>
<dbReference type="OrthoDB" id="338614at2759"/>
<dbReference type="InterPro" id="IPR000594">
    <property type="entry name" value="ThiF_NAD_FAD-bd"/>
</dbReference>
<dbReference type="GO" id="GO:0032446">
    <property type="term" value="P:protein modification by small protein conjugation"/>
    <property type="evidence" value="ECO:0007669"/>
    <property type="project" value="TreeGrafter"/>
</dbReference>
<keyword evidence="4 10" id="KW-0813">Transport</keyword>
<dbReference type="Gene3D" id="3.40.140.100">
    <property type="entry name" value="Ubiquitin-like modifier-activating enzyme ATG7 C-terminal domain"/>
    <property type="match status" value="1"/>
</dbReference>
<evidence type="ECO:0000256" key="2">
    <source>
        <dbReference type="ARBA" id="ARBA00011738"/>
    </source>
</evidence>
<dbReference type="InterPro" id="IPR032197">
    <property type="entry name" value="Atg7_N"/>
</dbReference>
<dbReference type="GO" id="GO:0019779">
    <property type="term" value="F:Atg8 activating enzyme activity"/>
    <property type="evidence" value="ECO:0007669"/>
    <property type="project" value="TreeGrafter"/>
</dbReference>
<dbReference type="Gene3D" id="3.40.140.70">
    <property type="entry name" value="Ubiquitin-like modifier-activating enzyme ATG7 N-terminal domain"/>
    <property type="match status" value="2"/>
</dbReference>
<evidence type="ECO:0000256" key="6">
    <source>
        <dbReference type="ARBA" id="ARBA00022786"/>
    </source>
</evidence>
<feature type="domain" description="Ubiquitin-like modifier-activating enzyme Atg7 N-terminal" evidence="12">
    <location>
        <begin position="171"/>
        <end position="338"/>
    </location>
</feature>
<dbReference type="Gene3D" id="3.40.50.720">
    <property type="entry name" value="NAD(P)-binding Rossmann-like Domain"/>
    <property type="match status" value="1"/>
</dbReference>
<evidence type="ECO:0000256" key="8">
    <source>
        <dbReference type="ARBA" id="ARBA00023006"/>
    </source>
</evidence>